<organism evidence="1">
    <name type="scientific">uncultured Caudovirales phage</name>
    <dbReference type="NCBI Taxonomy" id="2100421"/>
    <lineage>
        <taxon>Viruses</taxon>
        <taxon>Duplodnaviria</taxon>
        <taxon>Heunggongvirae</taxon>
        <taxon>Uroviricota</taxon>
        <taxon>Caudoviricetes</taxon>
        <taxon>Peduoviridae</taxon>
        <taxon>Maltschvirus</taxon>
        <taxon>Maltschvirus maltsch</taxon>
    </lineage>
</organism>
<reference evidence="1" key="1">
    <citation type="submission" date="2020-05" db="EMBL/GenBank/DDBJ databases">
        <authorList>
            <person name="Chiriac C."/>
            <person name="Salcher M."/>
            <person name="Ghai R."/>
            <person name="Kavagutti S V."/>
        </authorList>
    </citation>
    <scope>NUCLEOTIDE SEQUENCE</scope>
</reference>
<accession>A0A6J7WPX8</accession>
<dbReference type="EMBL" id="LR798277">
    <property type="protein sequence ID" value="CAB5220049.1"/>
    <property type="molecule type" value="Genomic_DNA"/>
</dbReference>
<gene>
    <name evidence="1" type="ORF">UFOVP237_63</name>
</gene>
<sequence length="152" mass="17260">MTSITLTWAEIMLAGQVGTMRSVSSRKQGLNKAVHNVKSNWSNDFDGAAAEMAYAKYRNVYYEPSINTFKAPDVAQDQIRSTLHPNGKLLIRENDVLEERFILVICSSPIYRMAGWLWTSEAKKDEWFRPADDTGAAAWWVPQNALRSMETL</sequence>
<name>A0A6J7WPX8_9CAUD</name>
<proteinExistence type="predicted"/>
<protein>
    <submittedName>
        <fullName evidence="1">Uncharacterized protein</fullName>
    </submittedName>
</protein>
<evidence type="ECO:0000313" key="1">
    <source>
        <dbReference type="EMBL" id="CAB5220049.1"/>
    </source>
</evidence>